<feature type="transmembrane region" description="Helical" evidence="2">
    <location>
        <begin position="110"/>
        <end position="130"/>
    </location>
</feature>
<name>A0A4R4UNS4_9PSEU</name>
<evidence type="ECO:0000313" key="3">
    <source>
        <dbReference type="EMBL" id="TDC93777.1"/>
    </source>
</evidence>
<evidence type="ECO:0000256" key="2">
    <source>
        <dbReference type="SAM" id="Phobius"/>
    </source>
</evidence>
<keyword evidence="2" id="KW-1133">Transmembrane helix</keyword>
<reference evidence="3 4" key="1">
    <citation type="submission" date="2019-03" db="EMBL/GenBank/DDBJ databases">
        <title>Draft genome sequences of novel Actinobacteria.</title>
        <authorList>
            <person name="Sahin N."/>
            <person name="Ay H."/>
            <person name="Saygin H."/>
        </authorList>
    </citation>
    <scope>NUCLEOTIDE SEQUENCE [LARGE SCALE GENOMIC DNA]</scope>
    <source>
        <strain evidence="3 4">16K404</strain>
    </source>
</reference>
<feature type="compositionally biased region" description="Pro residues" evidence="1">
    <location>
        <begin position="206"/>
        <end position="217"/>
    </location>
</feature>
<feature type="compositionally biased region" description="Low complexity" evidence="1">
    <location>
        <begin position="184"/>
        <end position="205"/>
    </location>
</feature>
<feature type="transmembrane region" description="Helical" evidence="2">
    <location>
        <begin position="53"/>
        <end position="74"/>
    </location>
</feature>
<dbReference type="OrthoDB" id="3673383at2"/>
<organism evidence="3 4">
    <name type="scientific">Saccharopolyspora aridisoli</name>
    <dbReference type="NCBI Taxonomy" id="2530385"/>
    <lineage>
        <taxon>Bacteria</taxon>
        <taxon>Bacillati</taxon>
        <taxon>Actinomycetota</taxon>
        <taxon>Actinomycetes</taxon>
        <taxon>Pseudonocardiales</taxon>
        <taxon>Pseudonocardiaceae</taxon>
        <taxon>Saccharopolyspora</taxon>
    </lineage>
</organism>
<dbReference type="InterPro" id="IPR021235">
    <property type="entry name" value="DUF2637"/>
</dbReference>
<comment type="caution">
    <text evidence="3">The sequence shown here is derived from an EMBL/GenBank/DDBJ whole genome shotgun (WGS) entry which is preliminary data.</text>
</comment>
<keyword evidence="2" id="KW-0472">Membrane</keyword>
<keyword evidence="4" id="KW-1185">Reference proteome</keyword>
<dbReference type="AlphaFoldDB" id="A0A4R4UNS4"/>
<evidence type="ECO:0000256" key="1">
    <source>
        <dbReference type="SAM" id="MobiDB-lite"/>
    </source>
</evidence>
<dbReference type="EMBL" id="SMKV01000009">
    <property type="protein sequence ID" value="TDC93777.1"/>
    <property type="molecule type" value="Genomic_DNA"/>
</dbReference>
<proteinExistence type="predicted"/>
<keyword evidence="2" id="KW-0812">Transmembrane</keyword>
<sequence length="288" mass="30648">MAMDQDTPQSKAHAWLSGVALGLVALAAVMGWAASFVGLHEYGMTSMTGFSYWTAWLVPATFDGAAFACTLMTYRASIHGRSALRARLLMWGFTAVSSWINWIHQPTLETRLVAAGLPVAAVAVFDIVLLEMRADYEARTGRTKFRLRPVLLVLRWLVDRTGTTAAFRAQITAVPVHQLIGQATPAETAAPETASAPAAAPEPSLATPPAPPAPPVTATPTTEIPKAVSRGPKLPPPMVKAVQAAYTRARDKGREFTADDVHAVIKVPADKAEQIAASYSTTNGHALA</sequence>
<feature type="transmembrane region" description="Helical" evidence="2">
    <location>
        <begin position="12"/>
        <end position="33"/>
    </location>
</feature>
<dbReference type="Pfam" id="PF10935">
    <property type="entry name" value="DUF2637"/>
    <property type="match status" value="1"/>
</dbReference>
<feature type="transmembrane region" description="Helical" evidence="2">
    <location>
        <begin position="86"/>
        <end position="104"/>
    </location>
</feature>
<protein>
    <submittedName>
        <fullName evidence="3">DUF2637 domain-containing protein</fullName>
    </submittedName>
</protein>
<dbReference type="Proteomes" id="UP000294744">
    <property type="component" value="Unassembled WGS sequence"/>
</dbReference>
<evidence type="ECO:0000313" key="4">
    <source>
        <dbReference type="Proteomes" id="UP000294744"/>
    </source>
</evidence>
<feature type="region of interest" description="Disordered" evidence="1">
    <location>
        <begin position="184"/>
        <end position="237"/>
    </location>
</feature>
<accession>A0A4R4UNS4</accession>
<gene>
    <name evidence="3" type="ORF">E1161_09280</name>
</gene>